<gene>
    <name evidence="2" type="ORF">JQV55_16680</name>
</gene>
<keyword evidence="3" id="KW-1185">Reference proteome</keyword>
<accession>A0AAE2W0G4</accession>
<keyword evidence="1" id="KW-0812">Transmembrane</keyword>
<keyword evidence="1" id="KW-1133">Transmembrane helix</keyword>
<proteinExistence type="predicted"/>
<dbReference type="EMBL" id="JAFBRM010000005">
    <property type="protein sequence ID" value="MBM1715206.1"/>
    <property type="molecule type" value="Genomic_DNA"/>
</dbReference>
<organism evidence="2 3">
    <name type="scientific">Sulfitobacter geojensis</name>
    <dbReference type="NCBI Taxonomy" id="1342299"/>
    <lineage>
        <taxon>Bacteria</taxon>
        <taxon>Pseudomonadati</taxon>
        <taxon>Pseudomonadota</taxon>
        <taxon>Alphaproteobacteria</taxon>
        <taxon>Rhodobacterales</taxon>
        <taxon>Roseobacteraceae</taxon>
        <taxon>Sulfitobacter</taxon>
    </lineage>
</organism>
<comment type="caution">
    <text evidence="2">The sequence shown here is derived from an EMBL/GenBank/DDBJ whole genome shotgun (WGS) entry which is preliminary data.</text>
</comment>
<evidence type="ECO:0000313" key="3">
    <source>
        <dbReference type="Proteomes" id="UP000732193"/>
    </source>
</evidence>
<name>A0AAE2W0G4_9RHOB</name>
<evidence type="ECO:0000256" key="1">
    <source>
        <dbReference type="SAM" id="Phobius"/>
    </source>
</evidence>
<sequence>MSIANWIALVVPAIGLLGAAALYSFQKSVDRGDAIIAEKRKAYKALLNSLFEHAEHRTEETRKTYDKSKIEMLLVAPDGVVKELVCVQEMATMDMNATGPLDVHSAVVTLILEMRKDCFDGSALNSDQLEYVVPIGKPTPLTGTIEGHFEPS</sequence>
<dbReference type="RefSeq" id="WP_203243077.1">
    <property type="nucleotide sequence ID" value="NZ_JAFBRH010000005.1"/>
</dbReference>
<dbReference type="AlphaFoldDB" id="A0AAE2W0G4"/>
<evidence type="ECO:0000313" key="2">
    <source>
        <dbReference type="EMBL" id="MBM1715206.1"/>
    </source>
</evidence>
<feature type="transmembrane region" description="Helical" evidence="1">
    <location>
        <begin position="6"/>
        <end position="25"/>
    </location>
</feature>
<dbReference type="Proteomes" id="UP000732193">
    <property type="component" value="Unassembled WGS sequence"/>
</dbReference>
<keyword evidence="1" id="KW-0472">Membrane</keyword>
<reference evidence="2 3" key="1">
    <citation type="submission" date="2021-01" db="EMBL/GenBank/DDBJ databases">
        <title>Diatom-associated Roseobacters Show Island Model of Population Structure.</title>
        <authorList>
            <person name="Qu L."/>
            <person name="Feng X."/>
            <person name="Chen Y."/>
            <person name="Li L."/>
            <person name="Wang X."/>
            <person name="Hu Z."/>
            <person name="Wang H."/>
            <person name="Luo H."/>
        </authorList>
    </citation>
    <scope>NUCLEOTIDE SEQUENCE [LARGE SCALE GENOMIC DNA]</scope>
    <source>
        <strain evidence="2 3">TR60-84</strain>
    </source>
</reference>
<protein>
    <submittedName>
        <fullName evidence="2">Uncharacterized protein</fullName>
    </submittedName>
</protein>